<sequence length="79" mass="8711">MSTPASTDNWPCSQIRLSKCRSSEMYGTAGTTIYSFGDSEKLGSVRALNSTHNSPLQRNAPIVLLLRHGLRTDMNLLLE</sequence>
<organism evidence="1 2">
    <name type="scientific">Chondrus crispus</name>
    <name type="common">Carrageen Irish moss</name>
    <name type="synonym">Polymorpha crispa</name>
    <dbReference type="NCBI Taxonomy" id="2769"/>
    <lineage>
        <taxon>Eukaryota</taxon>
        <taxon>Rhodophyta</taxon>
        <taxon>Florideophyceae</taxon>
        <taxon>Rhodymeniophycidae</taxon>
        <taxon>Gigartinales</taxon>
        <taxon>Gigartinaceae</taxon>
        <taxon>Chondrus</taxon>
    </lineage>
</organism>
<reference evidence="2" key="1">
    <citation type="journal article" date="2013" name="Proc. Natl. Acad. Sci. U.S.A.">
        <title>Genome structure and metabolic features in the red seaweed Chondrus crispus shed light on evolution of the Archaeplastida.</title>
        <authorList>
            <person name="Collen J."/>
            <person name="Porcel B."/>
            <person name="Carre W."/>
            <person name="Ball S.G."/>
            <person name="Chaparro C."/>
            <person name="Tonon T."/>
            <person name="Barbeyron T."/>
            <person name="Michel G."/>
            <person name="Noel B."/>
            <person name="Valentin K."/>
            <person name="Elias M."/>
            <person name="Artiguenave F."/>
            <person name="Arun A."/>
            <person name="Aury J.M."/>
            <person name="Barbosa-Neto J.F."/>
            <person name="Bothwell J.H."/>
            <person name="Bouget F.Y."/>
            <person name="Brillet L."/>
            <person name="Cabello-Hurtado F."/>
            <person name="Capella-Gutierrez S."/>
            <person name="Charrier B."/>
            <person name="Cladiere L."/>
            <person name="Cock J.M."/>
            <person name="Coelho S.M."/>
            <person name="Colleoni C."/>
            <person name="Czjzek M."/>
            <person name="Da Silva C."/>
            <person name="Delage L."/>
            <person name="Denoeud F."/>
            <person name="Deschamps P."/>
            <person name="Dittami S.M."/>
            <person name="Gabaldon T."/>
            <person name="Gachon C.M."/>
            <person name="Groisillier A."/>
            <person name="Herve C."/>
            <person name="Jabbari K."/>
            <person name="Katinka M."/>
            <person name="Kloareg B."/>
            <person name="Kowalczyk N."/>
            <person name="Labadie K."/>
            <person name="Leblanc C."/>
            <person name="Lopez P.J."/>
            <person name="McLachlan D.H."/>
            <person name="Meslet-Cladiere L."/>
            <person name="Moustafa A."/>
            <person name="Nehr Z."/>
            <person name="Nyvall Collen P."/>
            <person name="Panaud O."/>
            <person name="Partensky F."/>
            <person name="Poulain J."/>
            <person name="Rensing S.A."/>
            <person name="Rousvoal S."/>
            <person name="Samson G."/>
            <person name="Symeonidi A."/>
            <person name="Weissenbach J."/>
            <person name="Zambounis A."/>
            <person name="Wincker P."/>
            <person name="Boyen C."/>
        </authorList>
    </citation>
    <scope>NUCLEOTIDE SEQUENCE [LARGE SCALE GENOMIC DNA]</scope>
    <source>
        <strain evidence="2">cv. Stackhouse</strain>
    </source>
</reference>
<name>R7QS57_CHOCR</name>
<dbReference type="Proteomes" id="UP000012073">
    <property type="component" value="Unassembled WGS sequence"/>
</dbReference>
<dbReference type="KEGG" id="ccp:CHC_T00007838001"/>
<dbReference type="AlphaFoldDB" id="R7QS57"/>
<protein>
    <submittedName>
        <fullName evidence="1">Uncharacterized protein</fullName>
    </submittedName>
</protein>
<dbReference type="RefSeq" id="XP_005711616.1">
    <property type="nucleotide sequence ID" value="XM_005711559.1"/>
</dbReference>
<dbReference type="Gramene" id="CDF41322">
    <property type="protein sequence ID" value="CDF41322"/>
    <property type="gene ID" value="CHC_T00007838001"/>
</dbReference>
<dbReference type="EMBL" id="HG002355">
    <property type="protein sequence ID" value="CDF41322.1"/>
    <property type="molecule type" value="Genomic_DNA"/>
</dbReference>
<keyword evidence="2" id="KW-1185">Reference proteome</keyword>
<dbReference type="GeneID" id="17319333"/>
<evidence type="ECO:0000313" key="2">
    <source>
        <dbReference type="Proteomes" id="UP000012073"/>
    </source>
</evidence>
<evidence type="ECO:0000313" key="1">
    <source>
        <dbReference type="EMBL" id="CDF41322.1"/>
    </source>
</evidence>
<accession>R7QS57</accession>
<gene>
    <name evidence="1" type="ORF">CHC_T00007838001</name>
</gene>
<proteinExistence type="predicted"/>